<feature type="region of interest" description="Disordered" evidence="1">
    <location>
        <begin position="470"/>
        <end position="498"/>
    </location>
</feature>
<name>A0ABP0EHW4_9ASCO</name>
<evidence type="ECO:0000313" key="3">
    <source>
        <dbReference type="Proteomes" id="UP001497600"/>
    </source>
</evidence>
<sequence>MSRLKSFDFDESITNRSSASIKKMHMSSDEEDVDDLEFDDTNLETPRSIKRGVNSSSSNTIHRNFTVKNTSIKVPLNDEDDGTNQSVSGRKRSIVSTPLIKYRSRNGTPLRQPPITSGHISSNNEEVDLIRESKLISDDNKFSPKEHFKNLSSPRKSPLRSRNNNEIVWPPANLKMSPLDFSNVGNGNKEKKTEAVQIPRDIEFDASDGEDVSKRNISTNFTRVPRVTEEQASKDDQINGIDYDGESDSSSAHENDISRAEILEKINATIQSIREREMTEKSNTSRTSRKSPVVIARSGSPAISSNKDREERSPTPQPNHNALLESASISDNEHDYVNEDILNELDSYLPPPDPQPQSEPQLFPSSLPKAPENELNSPQRGTDNDRLSQKYARNILRGRRKTVLEKEKEKGKEADWPAYKWSKLHKIIKLKKLSIGDIVNSTLIREGLGATRQELASRAKFLVEVEKKLEQNSKHTRKLPRRRGKIGAKSPLMTKKRK</sequence>
<accession>A0ABP0EHW4</accession>
<feature type="region of interest" description="Disordered" evidence="1">
    <location>
        <begin position="138"/>
        <end position="163"/>
    </location>
</feature>
<feature type="region of interest" description="Disordered" evidence="1">
    <location>
        <begin position="222"/>
        <end position="255"/>
    </location>
</feature>
<gene>
    <name evidence="2" type="ORF">CAAN4_E14048</name>
</gene>
<feature type="region of interest" description="Disordered" evidence="1">
    <location>
        <begin position="344"/>
        <end position="388"/>
    </location>
</feature>
<feature type="compositionally biased region" description="Polar residues" evidence="1">
    <location>
        <begin position="53"/>
        <end position="66"/>
    </location>
</feature>
<feature type="region of interest" description="Disordered" evidence="1">
    <location>
        <begin position="274"/>
        <end position="330"/>
    </location>
</feature>
<dbReference type="EMBL" id="OZ004257">
    <property type="protein sequence ID" value="CAK7909270.1"/>
    <property type="molecule type" value="Genomic_DNA"/>
</dbReference>
<reference evidence="2 3" key="1">
    <citation type="submission" date="2024-01" db="EMBL/GenBank/DDBJ databases">
        <authorList>
            <consortium name="Genoscope - CEA"/>
            <person name="William W."/>
        </authorList>
    </citation>
    <scope>NUCLEOTIDE SEQUENCE [LARGE SCALE GENOMIC DNA]</scope>
    <source>
        <strain evidence="2 3">29B2s-10</strain>
    </source>
</reference>
<feature type="compositionally biased region" description="Basic and acidic residues" evidence="1">
    <location>
        <begin position="226"/>
        <end position="237"/>
    </location>
</feature>
<keyword evidence="3" id="KW-1185">Reference proteome</keyword>
<feature type="compositionally biased region" description="Basic residues" evidence="1">
    <location>
        <begin position="474"/>
        <end position="486"/>
    </location>
</feature>
<evidence type="ECO:0000256" key="1">
    <source>
        <dbReference type="SAM" id="MobiDB-lite"/>
    </source>
</evidence>
<feature type="region of interest" description="Disordered" evidence="1">
    <location>
        <begin position="1"/>
        <end position="41"/>
    </location>
</feature>
<dbReference type="Proteomes" id="UP001497600">
    <property type="component" value="Chromosome E"/>
</dbReference>
<protein>
    <submittedName>
        <fullName evidence="2">Uncharacterized protein</fullName>
    </submittedName>
</protein>
<evidence type="ECO:0000313" key="2">
    <source>
        <dbReference type="EMBL" id="CAK7909270.1"/>
    </source>
</evidence>
<proteinExistence type="predicted"/>
<feature type="region of interest" description="Disordered" evidence="1">
    <location>
        <begin position="47"/>
        <end position="66"/>
    </location>
</feature>
<organism evidence="2 3">
    <name type="scientific">[Candida] anglica</name>
    <dbReference type="NCBI Taxonomy" id="148631"/>
    <lineage>
        <taxon>Eukaryota</taxon>
        <taxon>Fungi</taxon>
        <taxon>Dikarya</taxon>
        <taxon>Ascomycota</taxon>
        <taxon>Saccharomycotina</taxon>
        <taxon>Pichiomycetes</taxon>
        <taxon>Debaryomycetaceae</taxon>
        <taxon>Kurtzmaniella</taxon>
    </lineage>
</organism>
<feature type="compositionally biased region" description="Basic and acidic residues" evidence="1">
    <location>
        <begin position="138"/>
        <end position="149"/>
    </location>
</feature>
<feature type="compositionally biased region" description="Low complexity" evidence="1">
    <location>
        <begin position="150"/>
        <end position="163"/>
    </location>
</feature>
<feature type="compositionally biased region" description="Acidic residues" evidence="1">
    <location>
        <begin position="29"/>
        <end position="41"/>
    </location>
</feature>